<keyword evidence="2" id="KW-1185">Reference proteome</keyword>
<dbReference type="Proteomes" id="UP001476798">
    <property type="component" value="Unassembled WGS sequence"/>
</dbReference>
<accession>A0ABV0MI63</accession>
<organism evidence="1 2">
    <name type="scientific">Goodea atripinnis</name>
    <dbReference type="NCBI Taxonomy" id="208336"/>
    <lineage>
        <taxon>Eukaryota</taxon>
        <taxon>Metazoa</taxon>
        <taxon>Chordata</taxon>
        <taxon>Craniata</taxon>
        <taxon>Vertebrata</taxon>
        <taxon>Euteleostomi</taxon>
        <taxon>Actinopterygii</taxon>
        <taxon>Neopterygii</taxon>
        <taxon>Teleostei</taxon>
        <taxon>Neoteleostei</taxon>
        <taxon>Acanthomorphata</taxon>
        <taxon>Ovalentaria</taxon>
        <taxon>Atherinomorphae</taxon>
        <taxon>Cyprinodontiformes</taxon>
        <taxon>Goodeidae</taxon>
        <taxon>Goodea</taxon>
    </lineage>
</organism>
<proteinExistence type="predicted"/>
<gene>
    <name evidence="1" type="ORF">GOODEAATRI_015890</name>
</gene>
<protein>
    <submittedName>
        <fullName evidence="1">Uncharacterized protein</fullName>
    </submittedName>
</protein>
<dbReference type="EMBL" id="JAHRIO010001197">
    <property type="protein sequence ID" value="MEQ2158781.1"/>
    <property type="molecule type" value="Genomic_DNA"/>
</dbReference>
<reference evidence="1 2" key="1">
    <citation type="submission" date="2021-06" db="EMBL/GenBank/DDBJ databases">
        <authorList>
            <person name="Palmer J.M."/>
        </authorList>
    </citation>
    <scope>NUCLEOTIDE SEQUENCE [LARGE SCALE GENOMIC DNA]</scope>
    <source>
        <strain evidence="1 2">GA_2019</strain>
        <tissue evidence="1">Muscle</tissue>
    </source>
</reference>
<evidence type="ECO:0000313" key="2">
    <source>
        <dbReference type="Proteomes" id="UP001476798"/>
    </source>
</evidence>
<evidence type="ECO:0000313" key="1">
    <source>
        <dbReference type="EMBL" id="MEQ2158781.1"/>
    </source>
</evidence>
<sequence length="105" mass="11791">MHVDITALHQQGLQGKDIAATKATPKSTTDQICNSKERGPVALMKALRCPRKSSKCQDVYLKRTEMYDQVTSSAGLAQTLGCWPLPKKKMVFWRESFSHFLPLLP</sequence>
<comment type="caution">
    <text evidence="1">The sequence shown here is derived from an EMBL/GenBank/DDBJ whole genome shotgun (WGS) entry which is preliminary data.</text>
</comment>
<name>A0ABV0MI63_9TELE</name>